<gene>
    <name evidence="3" type="ORF">EVA_09582</name>
</gene>
<keyword evidence="3" id="KW-0723">Serine/threonine-protein kinase</keyword>
<dbReference type="PROSITE" id="PS51194">
    <property type="entry name" value="HELICASE_CTER"/>
    <property type="match status" value="1"/>
</dbReference>
<dbReference type="AlphaFoldDB" id="J9G508"/>
<dbReference type="InterPro" id="IPR001650">
    <property type="entry name" value="Helicase_C-like"/>
</dbReference>
<dbReference type="EMBL" id="AMCI01002594">
    <property type="protein sequence ID" value="EJX02312.1"/>
    <property type="molecule type" value="Genomic_DNA"/>
</dbReference>
<keyword evidence="3" id="KW-0418">Kinase</keyword>
<sequence length="305" mass="34617">MVQPGLLGDEEEFRTAFARPIECDHDPKAVEIFRQLTAPFMLRRLKTDKSIIADLPEKWISDRYVDLTLSQSVLYQRTVNSHLAKLAESEAKNDKTKRTAQVLSLITALKQICNSPSQYKKEWSAMPDSGKGEALLELLDQCRNENRKMLIFTQYREMGERLLVWIESATGKKPDFLHGGISIAERSRMVDTFQENPSVDVMIVSLKAGGTGLNLTAASVVVHYDLWWNPAVENQATDRAYRLGQERDVLVYRMICAGTFEEKVNEMLQAKAKLADMTVVTGENWLGSLPTEELKNLFMLRKNGE</sequence>
<keyword evidence="3" id="KW-0808">Transferase</keyword>
<dbReference type="InterPro" id="IPR000330">
    <property type="entry name" value="SNF2_N"/>
</dbReference>
<name>J9G508_9ZZZZ</name>
<reference evidence="3" key="1">
    <citation type="journal article" date="2012" name="PLoS ONE">
        <title>Gene sets for utilization of primary and secondary nutrition supplies in the distal gut of endangered iberian lynx.</title>
        <authorList>
            <person name="Alcaide M."/>
            <person name="Messina E."/>
            <person name="Richter M."/>
            <person name="Bargiela R."/>
            <person name="Peplies J."/>
            <person name="Huws S.A."/>
            <person name="Newbold C.J."/>
            <person name="Golyshin P.N."/>
            <person name="Simon M.A."/>
            <person name="Lopez G."/>
            <person name="Yakimov M.M."/>
            <person name="Ferrer M."/>
        </authorList>
    </citation>
    <scope>NUCLEOTIDE SEQUENCE</scope>
</reference>
<feature type="domain" description="Helicase C-terminal" evidence="2">
    <location>
        <begin position="134"/>
        <end position="297"/>
    </location>
</feature>
<dbReference type="InterPro" id="IPR050496">
    <property type="entry name" value="SNF2_RAD54_helicase_repair"/>
</dbReference>
<evidence type="ECO:0000313" key="3">
    <source>
        <dbReference type="EMBL" id="EJX02312.1"/>
    </source>
</evidence>
<dbReference type="GO" id="GO:0016787">
    <property type="term" value="F:hydrolase activity"/>
    <property type="evidence" value="ECO:0007669"/>
    <property type="project" value="UniProtKB-KW"/>
</dbReference>
<comment type="caution">
    <text evidence="3">The sequence shown here is derived from an EMBL/GenBank/DDBJ whole genome shotgun (WGS) entry which is preliminary data.</text>
</comment>
<dbReference type="SUPFAM" id="SSF52540">
    <property type="entry name" value="P-loop containing nucleoside triphosphate hydrolases"/>
    <property type="match status" value="1"/>
</dbReference>
<dbReference type="PANTHER" id="PTHR45629">
    <property type="entry name" value="SNF2/RAD54 FAMILY MEMBER"/>
    <property type="match status" value="1"/>
</dbReference>
<dbReference type="CDD" id="cd18793">
    <property type="entry name" value="SF2_C_SNF"/>
    <property type="match status" value="1"/>
</dbReference>
<dbReference type="InterPro" id="IPR049730">
    <property type="entry name" value="SNF2/RAD54-like_C"/>
</dbReference>
<dbReference type="InterPro" id="IPR027417">
    <property type="entry name" value="P-loop_NTPase"/>
</dbReference>
<dbReference type="GO" id="GO:0004674">
    <property type="term" value="F:protein serine/threonine kinase activity"/>
    <property type="evidence" value="ECO:0007669"/>
    <property type="project" value="UniProtKB-KW"/>
</dbReference>
<dbReference type="PANTHER" id="PTHR45629:SF7">
    <property type="entry name" value="DNA EXCISION REPAIR PROTEIN ERCC-6-RELATED"/>
    <property type="match status" value="1"/>
</dbReference>
<dbReference type="Pfam" id="PF00271">
    <property type="entry name" value="Helicase_C"/>
    <property type="match status" value="1"/>
</dbReference>
<accession>J9G508</accession>
<evidence type="ECO:0000259" key="2">
    <source>
        <dbReference type="PROSITE" id="PS51194"/>
    </source>
</evidence>
<dbReference type="SMART" id="SM00490">
    <property type="entry name" value="HELICc"/>
    <property type="match status" value="1"/>
</dbReference>
<proteinExistence type="predicted"/>
<dbReference type="GO" id="GO:0015616">
    <property type="term" value="F:DNA translocase activity"/>
    <property type="evidence" value="ECO:0007669"/>
    <property type="project" value="TreeGrafter"/>
</dbReference>
<protein>
    <submittedName>
        <fullName evidence="3">Non-specific serine/threonine protein kinase</fullName>
    </submittedName>
</protein>
<dbReference type="Pfam" id="PF00176">
    <property type="entry name" value="SNF2-rel_dom"/>
    <property type="match status" value="1"/>
</dbReference>
<keyword evidence="1" id="KW-0378">Hydrolase</keyword>
<dbReference type="GO" id="GO:0005524">
    <property type="term" value="F:ATP binding"/>
    <property type="evidence" value="ECO:0007669"/>
    <property type="project" value="InterPro"/>
</dbReference>
<organism evidence="3">
    <name type="scientific">gut metagenome</name>
    <dbReference type="NCBI Taxonomy" id="749906"/>
    <lineage>
        <taxon>unclassified sequences</taxon>
        <taxon>metagenomes</taxon>
        <taxon>organismal metagenomes</taxon>
    </lineage>
</organism>
<evidence type="ECO:0000256" key="1">
    <source>
        <dbReference type="ARBA" id="ARBA00022801"/>
    </source>
</evidence>
<dbReference type="Gene3D" id="3.40.50.300">
    <property type="entry name" value="P-loop containing nucleotide triphosphate hydrolases"/>
    <property type="match status" value="1"/>
</dbReference>